<keyword evidence="2" id="KW-1185">Reference proteome</keyword>
<dbReference type="Proteomes" id="UP000693946">
    <property type="component" value="Linkage Group LG17"/>
</dbReference>
<name>A0AAV6RU69_SOLSE</name>
<gene>
    <name evidence="1" type="ORF">JOB18_033531</name>
</gene>
<dbReference type="AlphaFoldDB" id="A0AAV6RU69"/>
<proteinExistence type="predicted"/>
<accession>A0AAV6RU69</accession>
<comment type="caution">
    <text evidence="1">The sequence shown here is derived from an EMBL/GenBank/DDBJ whole genome shotgun (WGS) entry which is preliminary data.</text>
</comment>
<reference evidence="1 2" key="1">
    <citation type="journal article" date="2021" name="Sci. Rep.">
        <title>Chromosome anchoring in Senegalese sole (Solea senegalensis) reveals sex-associated markers and genome rearrangements in flatfish.</title>
        <authorList>
            <person name="Guerrero-Cozar I."/>
            <person name="Gomez-Garrido J."/>
            <person name="Berbel C."/>
            <person name="Martinez-Blanch J.F."/>
            <person name="Alioto T."/>
            <person name="Claros M.G."/>
            <person name="Gagnaire P.A."/>
            <person name="Manchado M."/>
        </authorList>
    </citation>
    <scope>NUCLEOTIDE SEQUENCE [LARGE SCALE GENOMIC DNA]</scope>
    <source>
        <strain evidence="1">Sse05_10M</strain>
    </source>
</reference>
<evidence type="ECO:0000313" key="1">
    <source>
        <dbReference type="EMBL" id="KAG7509073.1"/>
    </source>
</evidence>
<organism evidence="1 2">
    <name type="scientific">Solea senegalensis</name>
    <name type="common">Senegalese sole</name>
    <dbReference type="NCBI Taxonomy" id="28829"/>
    <lineage>
        <taxon>Eukaryota</taxon>
        <taxon>Metazoa</taxon>
        <taxon>Chordata</taxon>
        <taxon>Craniata</taxon>
        <taxon>Vertebrata</taxon>
        <taxon>Euteleostomi</taxon>
        <taxon>Actinopterygii</taxon>
        <taxon>Neopterygii</taxon>
        <taxon>Teleostei</taxon>
        <taxon>Neoteleostei</taxon>
        <taxon>Acanthomorphata</taxon>
        <taxon>Carangaria</taxon>
        <taxon>Pleuronectiformes</taxon>
        <taxon>Pleuronectoidei</taxon>
        <taxon>Soleidae</taxon>
        <taxon>Solea</taxon>
    </lineage>
</organism>
<dbReference type="EMBL" id="JAGKHQ010000009">
    <property type="protein sequence ID" value="KAG7509073.1"/>
    <property type="molecule type" value="Genomic_DNA"/>
</dbReference>
<sequence length="66" mass="7557">MCEACHPLVSIGRICRRQLQNTTHRIGLICRGSRVIWPHVHGSVWIPCSHVLFCGTTWKKQPLKLP</sequence>
<protein>
    <submittedName>
        <fullName evidence="1">Uncharacterized protein</fullName>
    </submittedName>
</protein>
<evidence type="ECO:0000313" key="2">
    <source>
        <dbReference type="Proteomes" id="UP000693946"/>
    </source>
</evidence>